<dbReference type="EMBL" id="MEWU01000031">
    <property type="protein sequence ID" value="OGC83014.1"/>
    <property type="molecule type" value="Genomic_DNA"/>
</dbReference>
<dbReference type="AlphaFoldDB" id="A0A1F4XN39"/>
<sequence length="166" mass="19366">MIVIGEIPTCRFDMPEDAGFFKETKIALLCKRSERKYDEGSSVIELFLKLENGKESLLLETDTVLEWWEIPNPAKDKRNWGKMRTLILKREMPDDAYIKVSLRSMLRKWKYSVDFGQSGTYFNIARLGHPEIVAKAERSSAVMPFLFDEPEPEYEEEELVRDLAHS</sequence>
<comment type="caution">
    <text evidence="1">The sequence shown here is derived from an EMBL/GenBank/DDBJ whole genome shotgun (WGS) entry which is preliminary data.</text>
</comment>
<gene>
    <name evidence="1" type="ORF">A3D68_01320</name>
</gene>
<name>A0A1F4XN39_9BACT</name>
<dbReference type="Proteomes" id="UP000177564">
    <property type="component" value="Unassembled WGS sequence"/>
</dbReference>
<dbReference type="STRING" id="1797240.A3D68_01320"/>
<evidence type="ECO:0000313" key="1">
    <source>
        <dbReference type="EMBL" id="OGC83014.1"/>
    </source>
</evidence>
<accession>A0A1F4XN39</accession>
<reference evidence="1 2" key="1">
    <citation type="journal article" date="2016" name="Nat. Commun.">
        <title>Thousands of microbial genomes shed light on interconnected biogeochemical processes in an aquifer system.</title>
        <authorList>
            <person name="Anantharaman K."/>
            <person name="Brown C.T."/>
            <person name="Hug L.A."/>
            <person name="Sharon I."/>
            <person name="Castelle C.J."/>
            <person name="Probst A.J."/>
            <person name="Thomas B.C."/>
            <person name="Singh A."/>
            <person name="Wilkins M.J."/>
            <person name="Karaoz U."/>
            <person name="Brodie E.L."/>
            <person name="Williams K.H."/>
            <person name="Hubbard S.S."/>
            <person name="Banfield J.F."/>
        </authorList>
    </citation>
    <scope>NUCLEOTIDE SEQUENCE [LARGE SCALE GENOMIC DNA]</scope>
</reference>
<proteinExistence type="predicted"/>
<evidence type="ECO:0000313" key="2">
    <source>
        <dbReference type="Proteomes" id="UP000177564"/>
    </source>
</evidence>
<organism evidence="1 2">
    <name type="scientific">Candidatus Adlerbacteria bacterium RIFCSPHIGHO2_02_FULL_52_17</name>
    <dbReference type="NCBI Taxonomy" id="1797240"/>
    <lineage>
        <taxon>Bacteria</taxon>
        <taxon>Candidatus Adleribacteriota</taxon>
    </lineage>
</organism>
<protein>
    <submittedName>
        <fullName evidence="1">Uncharacterized protein</fullName>
    </submittedName>
</protein>